<comment type="similarity">
    <text evidence="1">Belongs to the 'phage' integrase family.</text>
</comment>
<dbReference type="EMBL" id="BK016119">
    <property type="protein sequence ID" value="DAF96582.1"/>
    <property type="molecule type" value="Genomic_DNA"/>
</dbReference>
<feature type="domain" description="Tyr recombinase" evidence="5">
    <location>
        <begin position="101"/>
        <end position="291"/>
    </location>
</feature>
<organism evidence="7">
    <name type="scientific">Inoviridae sp. ctTUL13</name>
    <dbReference type="NCBI Taxonomy" id="2825782"/>
    <lineage>
        <taxon>Viruses</taxon>
        <taxon>Monodnaviria</taxon>
        <taxon>Loebvirae</taxon>
        <taxon>Hofneiviricota</taxon>
        <taxon>Faserviricetes</taxon>
        <taxon>Tubulavirales</taxon>
        <taxon>Inoviridae</taxon>
    </lineage>
</organism>
<feature type="domain" description="Core-binding (CB)" evidence="6">
    <location>
        <begin position="1"/>
        <end position="80"/>
    </location>
</feature>
<sequence length="291" mass="34437">MNFKYYADLYLKLGRAGWKFSTFCKNEGIVNNRLSFFFSKEINEIKPSDVRLWLSDINDVGSKSKKNYLNCLNGVFNLALEDETIDKNPVIHIKKLVYTAPRIEPFTNTEVLNILEEAKKYPFKFRLFIAIGFFTGMRTGEIIALKNEDVDMVNRIITINATRSRFGESSPKTIKSVRRVPILNRLYDLLRFRKFTYEYLLETQYHEPYRDCGVFLDTCWKPILKSLGIRYRRPYTMRHTYATNMLRRNLITPLELASLMGHSNTKMIYDVYVNYINSNFSEFKRDIEIYD</sequence>
<dbReference type="GO" id="GO:0015074">
    <property type="term" value="P:DNA integration"/>
    <property type="evidence" value="ECO:0007669"/>
    <property type="project" value="UniProtKB-KW"/>
</dbReference>
<reference evidence="7" key="1">
    <citation type="journal article" date="2021" name="Proc. Natl. Acad. Sci. U.S.A.">
        <title>A Catalog of Tens of Thousands of Viruses from Human Metagenomes Reveals Hidden Associations with Chronic Diseases.</title>
        <authorList>
            <person name="Tisza M.J."/>
            <person name="Buck C.B."/>
        </authorList>
    </citation>
    <scope>NUCLEOTIDE SEQUENCE</scope>
    <source>
        <strain evidence="7">CtTUL13</strain>
    </source>
</reference>
<dbReference type="InterPro" id="IPR013762">
    <property type="entry name" value="Integrase-like_cat_sf"/>
</dbReference>
<keyword evidence="3" id="KW-0233">DNA recombination</keyword>
<dbReference type="Gene3D" id="1.10.150.130">
    <property type="match status" value="1"/>
</dbReference>
<dbReference type="PROSITE" id="PS51898">
    <property type="entry name" value="TYR_RECOMBINASE"/>
    <property type="match status" value="1"/>
</dbReference>
<keyword evidence="2 4" id="KW-0238">DNA-binding</keyword>
<proteinExistence type="inferred from homology"/>
<dbReference type="PANTHER" id="PTHR30349:SF64">
    <property type="entry name" value="PROPHAGE INTEGRASE INTD-RELATED"/>
    <property type="match status" value="1"/>
</dbReference>
<dbReference type="Pfam" id="PF00589">
    <property type="entry name" value="Phage_integrase"/>
    <property type="match status" value="1"/>
</dbReference>
<evidence type="ECO:0000259" key="6">
    <source>
        <dbReference type="PROSITE" id="PS51900"/>
    </source>
</evidence>
<dbReference type="PROSITE" id="PS51900">
    <property type="entry name" value="CB"/>
    <property type="match status" value="1"/>
</dbReference>
<dbReference type="InterPro" id="IPR002104">
    <property type="entry name" value="Integrase_catalytic"/>
</dbReference>
<name>A0A8S5UQC8_9VIRU</name>
<evidence type="ECO:0000256" key="2">
    <source>
        <dbReference type="ARBA" id="ARBA00023125"/>
    </source>
</evidence>
<dbReference type="InterPro" id="IPR044068">
    <property type="entry name" value="CB"/>
</dbReference>
<evidence type="ECO:0000259" key="5">
    <source>
        <dbReference type="PROSITE" id="PS51898"/>
    </source>
</evidence>
<evidence type="ECO:0000256" key="1">
    <source>
        <dbReference type="ARBA" id="ARBA00008857"/>
    </source>
</evidence>
<dbReference type="PANTHER" id="PTHR30349">
    <property type="entry name" value="PHAGE INTEGRASE-RELATED"/>
    <property type="match status" value="1"/>
</dbReference>
<evidence type="ECO:0000256" key="3">
    <source>
        <dbReference type="ARBA" id="ARBA00023172"/>
    </source>
</evidence>
<dbReference type="InterPro" id="IPR010998">
    <property type="entry name" value="Integrase_recombinase_N"/>
</dbReference>
<dbReference type="CDD" id="cd01189">
    <property type="entry name" value="INT_ICEBs1_C_like"/>
    <property type="match status" value="1"/>
</dbReference>
<protein>
    <submittedName>
        <fullName evidence="7">Integrase</fullName>
    </submittedName>
</protein>
<accession>A0A8S5UQC8</accession>
<evidence type="ECO:0000256" key="4">
    <source>
        <dbReference type="PROSITE-ProRule" id="PRU01248"/>
    </source>
</evidence>
<dbReference type="Gene3D" id="1.10.443.10">
    <property type="entry name" value="Intergrase catalytic core"/>
    <property type="match status" value="1"/>
</dbReference>
<dbReference type="InterPro" id="IPR050090">
    <property type="entry name" value="Tyrosine_recombinase_XerCD"/>
</dbReference>
<dbReference type="GO" id="GO:0006310">
    <property type="term" value="P:DNA recombination"/>
    <property type="evidence" value="ECO:0007669"/>
    <property type="project" value="UniProtKB-KW"/>
</dbReference>
<dbReference type="SUPFAM" id="SSF56349">
    <property type="entry name" value="DNA breaking-rejoining enzymes"/>
    <property type="match status" value="1"/>
</dbReference>
<dbReference type="GO" id="GO:0003677">
    <property type="term" value="F:DNA binding"/>
    <property type="evidence" value="ECO:0007669"/>
    <property type="project" value="UniProtKB-UniRule"/>
</dbReference>
<evidence type="ECO:0000313" key="7">
    <source>
        <dbReference type="EMBL" id="DAF96582.1"/>
    </source>
</evidence>
<dbReference type="InterPro" id="IPR011010">
    <property type="entry name" value="DNA_brk_join_enz"/>
</dbReference>